<protein>
    <submittedName>
        <fullName evidence="1">Uncharacterized protein</fullName>
    </submittedName>
</protein>
<organism evidence="1">
    <name type="scientific">hydrothermal vent metagenome</name>
    <dbReference type="NCBI Taxonomy" id="652676"/>
    <lineage>
        <taxon>unclassified sequences</taxon>
        <taxon>metagenomes</taxon>
        <taxon>ecological metagenomes</taxon>
    </lineage>
</organism>
<proteinExistence type="predicted"/>
<dbReference type="EMBL" id="UOGD01000167">
    <property type="protein sequence ID" value="VAX20389.1"/>
    <property type="molecule type" value="Genomic_DNA"/>
</dbReference>
<name>A0A3B1BR14_9ZZZZ</name>
<dbReference type="AlphaFoldDB" id="A0A3B1BR14"/>
<sequence>MSNKQIIGKVIIVLCFYFITVSNTYTQVQFNSPKVILKLGSGYDSNPLLMSEGSDSIRLSSFVEQFGGRMYSKVNWSKRVRTLISANGEYILYPGHSKINEWSLGMKLNNIIKLYPKYKRTWKPGVLFNFGILTDVKDKYFTNRELGEEFDINISPNEKLGLGNYLDVFSVDLFAGLGFNFSRYINIDVGWKGANNNFKDIVSKNIVKSLDNKESSFFGRLGISISKIWRIQFYLNNKYRKYDFKLAKNLSKKEISFRQREYDYTTYGISTELSFEKLNLIFDYSLKNRDDLFEGYYNYKYNDFDAEIMYIINQNFDAVFFVSVSKKAYDNYSISNELLKNDYLEFRLSLPIKIYDPLIIEPTFIYDSENSTNPKYTYTSNFINVMFTYKLR</sequence>
<evidence type="ECO:0000313" key="1">
    <source>
        <dbReference type="EMBL" id="VAX20389.1"/>
    </source>
</evidence>
<reference evidence="1" key="1">
    <citation type="submission" date="2018-06" db="EMBL/GenBank/DDBJ databases">
        <authorList>
            <person name="Zhirakovskaya E."/>
        </authorList>
    </citation>
    <scope>NUCLEOTIDE SEQUENCE</scope>
</reference>
<gene>
    <name evidence="1" type="ORF">MNBD_IGNAVI01-521</name>
</gene>
<accession>A0A3B1BR14</accession>